<accession>A0ACC0ABM8</accession>
<name>A0ACC0ABM8_CATRO</name>
<proteinExistence type="predicted"/>
<dbReference type="Proteomes" id="UP001060085">
    <property type="component" value="Linkage Group LG06"/>
</dbReference>
<protein>
    <submittedName>
        <fullName evidence="1">Uncharacterized protein</fullName>
    </submittedName>
</protein>
<evidence type="ECO:0000313" key="1">
    <source>
        <dbReference type="EMBL" id="KAI5657393.1"/>
    </source>
</evidence>
<gene>
    <name evidence="1" type="ORF">M9H77_26186</name>
</gene>
<evidence type="ECO:0000313" key="2">
    <source>
        <dbReference type="Proteomes" id="UP001060085"/>
    </source>
</evidence>
<dbReference type="EMBL" id="CM044706">
    <property type="protein sequence ID" value="KAI5657393.1"/>
    <property type="molecule type" value="Genomic_DNA"/>
</dbReference>
<keyword evidence="2" id="KW-1185">Reference proteome</keyword>
<sequence>MTRLFLEAKRILGKWMCLNTAYSLGVMASYLGPFGFYTYSQVQSQPPVESPISMLNLAGTRQTLRSAFSSTVVVLDIDDDNDDDVNLTNEEANNEGIDGGTRDSGSRHGVAAKGISEKVSFEGV</sequence>
<reference evidence="2" key="1">
    <citation type="journal article" date="2023" name="Nat. Plants">
        <title>Single-cell RNA sequencing provides a high-resolution roadmap for understanding the multicellular compartmentation of specialized metabolism.</title>
        <authorList>
            <person name="Sun S."/>
            <person name="Shen X."/>
            <person name="Li Y."/>
            <person name="Li Y."/>
            <person name="Wang S."/>
            <person name="Li R."/>
            <person name="Zhang H."/>
            <person name="Shen G."/>
            <person name="Guo B."/>
            <person name="Wei J."/>
            <person name="Xu J."/>
            <person name="St-Pierre B."/>
            <person name="Chen S."/>
            <person name="Sun C."/>
        </authorList>
    </citation>
    <scope>NUCLEOTIDE SEQUENCE [LARGE SCALE GENOMIC DNA]</scope>
</reference>
<organism evidence="1 2">
    <name type="scientific">Catharanthus roseus</name>
    <name type="common">Madagascar periwinkle</name>
    <name type="synonym">Vinca rosea</name>
    <dbReference type="NCBI Taxonomy" id="4058"/>
    <lineage>
        <taxon>Eukaryota</taxon>
        <taxon>Viridiplantae</taxon>
        <taxon>Streptophyta</taxon>
        <taxon>Embryophyta</taxon>
        <taxon>Tracheophyta</taxon>
        <taxon>Spermatophyta</taxon>
        <taxon>Magnoliopsida</taxon>
        <taxon>eudicotyledons</taxon>
        <taxon>Gunneridae</taxon>
        <taxon>Pentapetalae</taxon>
        <taxon>asterids</taxon>
        <taxon>lamiids</taxon>
        <taxon>Gentianales</taxon>
        <taxon>Apocynaceae</taxon>
        <taxon>Rauvolfioideae</taxon>
        <taxon>Vinceae</taxon>
        <taxon>Catharanthinae</taxon>
        <taxon>Catharanthus</taxon>
    </lineage>
</organism>
<comment type="caution">
    <text evidence="1">The sequence shown here is derived from an EMBL/GenBank/DDBJ whole genome shotgun (WGS) entry which is preliminary data.</text>
</comment>